<name>A0A1H6JP82_9GAMM</name>
<proteinExistence type="predicted"/>
<dbReference type="Gene3D" id="1.10.10.10">
    <property type="entry name" value="Winged helix-like DNA-binding domain superfamily/Winged helix DNA-binding domain"/>
    <property type="match status" value="1"/>
</dbReference>
<dbReference type="GO" id="GO:0003677">
    <property type="term" value="F:DNA binding"/>
    <property type="evidence" value="ECO:0007669"/>
    <property type="project" value="UniProtKB-KW"/>
</dbReference>
<feature type="domain" description="HTH marR-type" evidence="1">
    <location>
        <begin position="8"/>
        <end position="138"/>
    </location>
</feature>
<keyword evidence="2" id="KW-0238">DNA-binding</keyword>
<evidence type="ECO:0000313" key="3">
    <source>
        <dbReference type="Proteomes" id="UP000199371"/>
    </source>
</evidence>
<dbReference type="PANTHER" id="PTHR33164:SF100">
    <property type="entry name" value="OSPR"/>
    <property type="match status" value="1"/>
</dbReference>
<dbReference type="OrthoDB" id="9806864at2"/>
<dbReference type="Proteomes" id="UP000199371">
    <property type="component" value="Unassembled WGS sequence"/>
</dbReference>
<gene>
    <name evidence="2" type="ORF">SAMN05660691_00504</name>
</gene>
<dbReference type="InterPro" id="IPR039422">
    <property type="entry name" value="MarR/SlyA-like"/>
</dbReference>
<dbReference type="InterPro" id="IPR000835">
    <property type="entry name" value="HTH_MarR-typ"/>
</dbReference>
<dbReference type="PRINTS" id="PR00598">
    <property type="entry name" value="HTHMARR"/>
</dbReference>
<accession>A0A1H6JP82</accession>
<sequence>MNKTLPLEQQLCFALYSASNAVVRLYRPLLQPFDLTYPQYVVMLALWQQDNISLGELGSKTLFDSGTLTPLVKKLEQKGWLKRMPSSVDERVKHVVLTSSGKALETAVAGVMPALRCQISLTDERLIQLRALARQVQSDIQQLERCSAGE</sequence>
<organism evidence="2 3">
    <name type="scientific">Rheinheimera pacifica</name>
    <dbReference type="NCBI Taxonomy" id="173990"/>
    <lineage>
        <taxon>Bacteria</taxon>
        <taxon>Pseudomonadati</taxon>
        <taxon>Pseudomonadota</taxon>
        <taxon>Gammaproteobacteria</taxon>
        <taxon>Chromatiales</taxon>
        <taxon>Chromatiaceae</taxon>
        <taxon>Rheinheimera</taxon>
    </lineage>
</organism>
<dbReference type="AlphaFoldDB" id="A0A1H6JP82"/>
<dbReference type="SMART" id="SM00347">
    <property type="entry name" value="HTH_MARR"/>
    <property type="match status" value="1"/>
</dbReference>
<protein>
    <submittedName>
        <fullName evidence="2">DNA-binding transcriptional regulator, MarR family</fullName>
    </submittedName>
</protein>
<dbReference type="GO" id="GO:0003700">
    <property type="term" value="F:DNA-binding transcription factor activity"/>
    <property type="evidence" value="ECO:0007669"/>
    <property type="project" value="InterPro"/>
</dbReference>
<dbReference type="RefSeq" id="WP_092789831.1">
    <property type="nucleotide sequence ID" value="NZ_FNXF01000001.1"/>
</dbReference>
<dbReference type="PROSITE" id="PS50995">
    <property type="entry name" value="HTH_MARR_2"/>
    <property type="match status" value="1"/>
</dbReference>
<evidence type="ECO:0000313" key="2">
    <source>
        <dbReference type="EMBL" id="SEH60998.1"/>
    </source>
</evidence>
<dbReference type="GO" id="GO:0006950">
    <property type="term" value="P:response to stress"/>
    <property type="evidence" value="ECO:0007669"/>
    <property type="project" value="TreeGrafter"/>
</dbReference>
<keyword evidence="3" id="KW-1185">Reference proteome</keyword>
<dbReference type="PANTHER" id="PTHR33164">
    <property type="entry name" value="TRANSCRIPTIONAL REGULATOR, MARR FAMILY"/>
    <property type="match status" value="1"/>
</dbReference>
<dbReference type="InterPro" id="IPR036390">
    <property type="entry name" value="WH_DNA-bd_sf"/>
</dbReference>
<dbReference type="SUPFAM" id="SSF46785">
    <property type="entry name" value="Winged helix' DNA-binding domain"/>
    <property type="match status" value="1"/>
</dbReference>
<evidence type="ECO:0000259" key="1">
    <source>
        <dbReference type="PROSITE" id="PS50995"/>
    </source>
</evidence>
<dbReference type="InterPro" id="IPR036388">
    <property type="entry name" value="WH-like_DNA-bd_sf"/>
</dbReference>
<reference evidence="3" key="1">
    <citation type="submission" date="2016-10" db="EMBL/GenBank/DDBJ databases">
        <authorList>
            <person name="Varghese N."/>
            <person name="Submissions S."/>
        </authorList>
    </citation>
    <scope>NUCLEOTIDE SEQUENCE [LARGE SCALE GENOMIC DNA]</scope>
    <source>
        <strain evidence="3">DSM 17616</strain>
    </source>
</reference>
<dbReference type="Pfam" id="PF01047">
    <property type="entry name" value="MarR"/>
    <property type="match status" value="1"/>
</dbReference>
<dbReference type="EMBL" id="FNXF01000001">
    <property type="protein sequence ID" value="SEH60998.1"/>
    <property type="molecule type" value="Genomic_DNA"/>
</dbReference>
<dbReference type="STRING" id="173990.SAMN05660691_00504"/>